<proteinExistence type="inferred from homology"/>
<dbReference type="PANTHER" id="PTHR43201:SF5">
    <property type="entry name" value="MEDIUM-CHAIN ACYL-COA LIGASE ACSF2, MITOCHONDRIAL"/>
    <property type="match status" value="1"/>
</dbReference>
<dbReference type="EMBL" id="QBKQ01000001">
    <property type="protein sequence ID" value="PTX44522.1"/>
    <property type="molecule type" value="Genomic_DNA"/>
</dbReference>
<accession>A0A2T6AL23</accession>
<gene>
    <name evidence="5" type="ORF">C8P64_0502</name>
</gene>
<dbReference type="InterPro" id="IPR045851">
    <property type="entry name" value="AMP-bd_C_sf"/>
</dbReference>
<dbReference type="GO" id="GO:0031956">
    <property type="term" value="F:medium-chain fatty acid-CoA ligase activity"/>
    <property type="evidence" value="ECO:0007669"/>
    <property type="project" value="TreeGrafter"/>
</dbReference>
<dbReference type="Pfam" id="PF00501">
    <property type="entry name" value="AMP-binding"/>
    <property type="match status" value="1"/>
</dbReference>
<evidence type="ECO:0000259" key="3">
    <source>
        <dbReference type="Pfam" id="PF00501"/>
    </source>
</evidence>
<feature type="domain" description="AMP-binding enzyme C-terminal" evidence="4">
    <location>
        <begin position="410"/>
        <end position="484"/>
    </location>
</feature>
<protein>
    <submittedName>
        <fullName evidence="5">Fatty-acyl-CoA synthase</fullName>
    </submittedName>
</protein>
<keyword evidence="6" id="KW-1185">Reference proteome</keyword>
<dbReference type="Gene3D" id="3.30.300.30">
    <property type="match status" value="1"/>
</dbReference>
<dbReference type="Proteomes" id="UP000244174">
    <property type="component" value="Unassembled WGS sequence"/>
</dbReference>
<evidence type="ECO:0000259" key="4">
    <source>
        <dbReference type="Pfam" id="PF13193"/>
    </source>
</evidence>
<dbReference type="InterPro" id="IPR020845">
    <property type="entry name" value="AMP-binding_CS"/>
</dbReference>
<sequence>MNYFDWIGKWSDYTPDKKAVASVDSGKVYTYKELNLLSLKLEAYLKKEYSIEKGDRIAVLAAHSPEYLILFIAAQRMGAILVPLNYRSTVSEMAYCVQDVEPELLIFEDDFQLKQQDLKNEVFFNEVSLEALFEESSAVKIEQKLTEIDPEQAVFIFYTSGTTGKPKGVLYTNRMLFWNSLNTSVQLEITSADFTLNALPPYHTSGWNVLLLPMLHRGARVDFLKSFKPKKVLYYIQKNSISLFLAIPTMLRMMVKHPAFKDFKAPALKYIVVGGEDLSIPLIDKWAEKGILLRQGYGLTEAGPCITSLHHHDAIWKKGSIGKPNFYVDHKIVDEDGKEVGANEHGELCLRGAIVTPGYWNNSAYTLEKIRDDWFYTGDMVRMDAEGFMYMVGRKNQLFISGGENIYPLEIENAILKNNFAKEAAVIGVEDEDWGEVGVAFLQGNIQDLTEDGLTEKLKHHLTSYKVPRHFVFLNSLPKSGIGKIDRKKLKEMFKLIQYEKKDII</sequence>
<dbReference type="Pfam" id="PF13193">
    <property type="entry name" value="AMP-binding_C"/>
    <property type="match status" value="1"/>
</dbReference>
<evidence type="ECO:0000256" key="1">
    <source>
        <dbReference type="ARBA" id="ARBA00006432"/>
    </source>
</evidence>
<comment type="similarity">
    <text evidence="1">Belongs to the ATP-dependent AMP-binding enzyme family.</text>
</comment>
<evidence type="ECO:0000256" key="2">
    <source>
        <dbReference type="ARBA" id="ARBA00022598"/>
    </source>
</evidence>
<dbReference type="PROSITE" id="PS00455">
    <property type="entry name" value="AMP_BINDING"/>
    <property type="match status" value="1"/>
</dbReference>
<name>A0A2T6AL23_9FLAO</name>
<dbReference type="RefSeq" id="WP_108170472.1">
    <property type="nucleotide sequence ID" value="NZ_QBKQ01000001.1"/>
</dbReference>
<comment type="caution">
    <text evidence="5">The sequence shown here is derived from an EMBL/GenBank/DDBJ whole genome shotgun (WGS) entry which is preliminary data.</text>
</comment>
<keyword evidence="2" id="KW-0436">Ligase</keyword>
<evidence type="ECO:0000313" key="5">
    <source>
        <dbReference type="EMBL" id="PTX44522.1"/>
    </source>
</evidence>
<organism evidence="5 6">
    <name type="scientific">Christiangramia gaetbulicola</name>
    <dbReference type="NCBI Taxonomy" id="703340"/>
    <lineage>
        <taxon>Bacteria</taxon>
        <taxon>Pseudomonadati</taxon>
        <taxon>Bacteroidota</taxon>
        <taxon>Flavobacteriia</taxon>
        <taxon>Flavobacteriales</taxon>
        <taxon>Flavobacteriaceae</taxon>
        <taxon>Christiangramia</taxon>
    </lineage>
</organism>
<dbReference type="InterPro" id="IPR000873">
    <property type="entry name" value="AMP-dep_synth/lig_dom"/>
</dbReference>
<dbReference type="AlphaFoldDB" id="A0A2T6AL23"/>
<dbReference type="Gene3D" id="3.40.50.12780">
    <property type="entry name" value="N-terminal domain of ligase-like"/>
    <property type="match status" value="1"/>
</dbReference>
<dbReference type="InterPro" id="IPR042099">
    <property type="entry name" value="ANL_N_sf"/>
</dbReference>
<evidence type="ECO:0000313" key="6">
    <source>
        <dbReference type="Proteomes" id="UP000244174"/>
    </source>
</evidence>
<dbReference type="SUPFAM" id="SSF56801">
    <property type="entry name" value="Acetyl-CoA synthetase-like"/>
    <property type="match status" value="1"/>
</dbReference>
<dbReference type="OrthoDB" id="9765680at2"/>
<dbReference type="PANTHER" id="PTHR43201">
    <property type="entry name" value="ACYL-COA SYNTHETASE"/>
    <property type="match status" value="1"/>
</dbReference>
<feature type="domain" description="AMP-dependent synthetase/ligase" evidence="3">
    <location>
        <begin position="12"/>
        <end position="360"/>
    </location>
</feature>
<dbReference type="InterPro" id="IPR025110">
    <property type="entry name" value="AMP-bd_C"/>
</dbReference>
<reference evidence="5 6" key="1">
    <citation type="submission" date="2018-04" db="EMBL/GenBank/DDBJ databases">
        <title>Genomic Encyclopedia of Archaeal and Bacterial Type Strains, Phase II (KMG-II): from individual species to whole genera.</title>
        <authorList>
            <person name="Goeker M."/>
        </authorList>
    </citation>
    <scope>NUCLEOTIDE SEQUENCE [LARGE SCALE GENOMIC DNA]</scope>
    <source>
        <strain evidence="5 6">DSM 23082</strain>
    </source>
</reference>
<dbReference type="GO" id="GO:0006631">
    <property type="term" value="P:fatty acid metabolic process"/>
    <property type="evidence" value="ECO:0007669"/>
    <property type="project" value="TreeGrafter"/>
</dbReference>